<dbReference type="Proteomes" id="UP000646827">
    <property type="component" value="Unassembled WGS sequence"/>
</dbReference>
<comment type="similarity">
    <text evidence="1">Belongs to the TEL2 family.</text>
</comment>
<gene>
    <name evidence="4" type="ORF">INT45_010100</name>
</gene>
<evidence type="ECO:0000256" key="1">
    <source>
        <dbReference type="ARBA" id="ARBA00006133"/>
    </source>
</evidence>
<evidence type="ECO:0000313" key="4">
    <source>
        <dbReference type="EMBL" id="KAG2225464.1"/>
    </source>
</evidence>
<proteinExistence type="inferred from homology"/>
<dbReference type="Gene3D" id="1.25.40.720">
    <property type="entry name" value="Telomere length regulation protein 2, C-terminal domain"/>
    <property type="match status" value="2"/>
</dbReference>
<keyword evidence="5" id="KW-1185">Reference proteome</keyword>
<feature type="compositionally biased region" description="Acidic residues" evidence="2">
    <location>
        <begin position="484"/>
        <end position="511"/>
    </location>
</feature>
<name>A0A8H7S879_9FUNG</name>
<dbReference type="InterPro" id="IPR019337">
    <property type="entry name" value="Telomere_length_regulation_dom"/>
</dbReference>
<evidence type="ECO:0000313" key="5">
    <source>
        <dbReference type="Proteomes" id="UP000646827"/>
    </source>
</evidence>
<protein>
    <recommendedName>
        <fullName evidence="3">Telomere length regulation protein conserved domain-containing protein</fullName>
    </recommendedName>
</protein>
<dbReference type="GO" id="GO:0042162">
    <property type="term" value="F:telomeric DNA binding"/>
    <property type="evidence" value="ECO:0007669"/>
    <property type="project" value="TreeGrafter"/>
</dbReference>
<evidence type="ECO:0000256" key="2">
    <source>
        <dbReference type="SAM" id="MobiDB-lite"/>
    </source>
</evidence>
<organism evidence="4 5">
    <name type="scientific">Circinella minor</name>
    <dbReference type="NCBI Taxonomy" id="1195481"/>
    <lineage>
        <taxon>Eukaryota</taxon>
        <taxon>Fungi</taxon>
        <taxon>Fungi incertae sedis</taxon>
        <taxon>Mucoromycota</taxon>
        <taxon>Mucoromycotina</taxon>
        <taxon>Mucoromycetes</taxon>
        <taxon>Mucorales</taxon>
        <taxon>Lichtheimiaceae</taxon>
        <taxon>Circinella</taxon>
    </lineage>
</organism>
<dbReference type="GO" id="GO:0051879">
    <property type="term" value="F:Hsp90 protein binding"/>
    <property type="evidence" value="ECO:0007669"/>
    <property type="project" value="TreeGrafter"/>
</dbReference>
<comment type="caution">
    <text evidence="4">The sequence shown here is derived from an EMBL/GenBank/DDBJ whole genome shotgun (WGS) entry which is preliminary data.</text>
</comment>
<feature type="region of interest" description="Disordered" evidence="2">
    <location>
        <begin position="450"/>
        <end position="524"/>
    </location>
</feature>
<evidence type="ECO:0000259" key="3">
    <source>
        <dbReference type="Pfam" id="PF10193"/>
    </source>
</evidence>
<dbReference type="GO" id="GO:0051083">
    <property type="term" value="P:'de novo' cotranslational protein folding"/>
    <property type="evidence" value="ECO:0007669"/>
    <property type="project" value="TreeGrafter"/>
</dbReference>
<dbReference type="EMBL" id="JAEPRB010000028">
    <property type="protein sequence ID" value="KAG2225464.1"/>
    <property type="molecule type" value="Genomic_DNA"/>
</dbReference>
<dbReference type="OrthoDB" id="10258062at2759"/>
<accession>A0A8H7S879</accession>
<reference evidence="4 5" key="1">
    <citation type="submission" date="2020-12" db="EMBL/GenBank/DDBJ databases">
        <title>Metabolic potential, ecology and presence of endohyphal bacteria is reflected in genomic diversity of Mucoromycotina.</title>
        <authorList>
            <person name="Muszewska A."/>
            <person name="Okrasinska A."/>
            <person name="Steczkiewicz K."/>
            <person name="Drgas O."/>
            <person name="Orlowska M."/>
            <person name="Perlinska-Lenart U."/>
            <person name="Aleksandrzak-Piekarczyk T."/>
            <person name="Szatraj K."/>
            <person name="Zielenkiewicz U."/>
            <person name="Pilsyk S."/>
            <person name="Malc E."/>
            <person name="Mieczkowski P."/>
            <person name="Kruszewska J.S."/>
            <person name="Biernat P."/>
            <person name="Pawlowska J."/>
        </authorList>
    </citation>
    <scope>NUCLEOTIDE SEQUENCE [LARGE SCALE GENOMIC DNA]</scope>
    <source>
        <strain evidence="4 5">CBS 142.35</strain>
    </source>
</reference>
<dbReference type="Pfam" id="PF10193">
    <property type="entry name" value="Telomere_reg-2"/>
    <property type="match status" value="1"/>
</dbReference>
<dbReference type="PANTHER" id="PTHR15830">
    <property type="entry name" value="TELOMERE LENGTH REGULATION PROTEIN TEL2 FAMILY MEMBER"/>
    <property type="match status" value="1"/>
</dbReference>
<feature type="compositionally biased region" description="Acidic residues" evidence="2">
    <location>
        <begin position="466"/>
        <end position="476"/>
    </location>
</feature>
<dbReference type="PANTHER" id="PTHR15830:SF10">
    <property type="entry name" value="TELOMERE LENGTH REGULATION PROTEIN TEL2 HOMOLOG"/>
    <property type="match status" value="1"/>
</dbReference>
<feature type="domain" description="Telomere length regulation protein conserved" evidence="3">
    <location>
        <begin position="529"/>
        <end position="639"/>
    </location>
</feature>
<sequence length="829" mass="94151">MNEQLRIFDDATLPENKPNLDTIRTCLEQPYESTIRPLAWKHHVRNIIQTVIPNWSYAFNTNNNTLCLALYDTMLRVPKVTLPILLDCLSYSNATTLELYIDLLKRLTADPVPYGDDRFFCSLLCSVPTRIANALGVGAQESWYIDKNYFARLARQVARNINKLDYPGELLGKIIRLGHADVCITAIYPIILDQHGKGWSDIWATAESYSSSGKITETILRLVQKQHQEEESDNNNTYNIQKTATQLAIILFENDGDGKSATFRVESFLSYAYLRLANASWTNTNTLRIAMTTAIYALGQLQSGDNTVDCDKTSISSESLRVVNNLIHRLIDKWADPIFLKHGSYKEQQYITAGLVYAFGYLSTVQIENLMIETPLRGFIHRWFESADQVKMKLAVVVAETISELTEEGTSRLNFGILKQHEDKKYLDIKKLAEKRDALIKVKQSACDDYGPIIEQSSNPQSSDYEHEDDNEELDPDAILTGDQESDEEEEDNNDEFEPYPMEEESDDEVSDEKNNGTKARNKRRAKAPVYIQDLILYLKDDEDPVKLDIGLSTAEQLIRDKTNVGSELSDSATELAKRLIHITKAYDLDNTIERQKFSLGALIAAVPETVTGYMIDQIFDRNTSMEQKSMILASIILGVRELSGTTIDPKNEQDQLSLELEKKIVIEEGNIPTVSSKSAVIGKSRVFSRRMDIEKRKTTNRNRLSGIAGPVFFFPLLVGWWEGARGKARSWLGRDALLAERFVMTLLVIMHGATNTPDRSRIVTEYFEFALPLRFVKLPQAVTRSILLGFDIIVNINYYHQSGLLLQEYPQQLTETKNWLEGPLNQIR</sequence>
<dbReference type="InterPro" id="IPR051970">
    <property type="entry name" value="TEL2_Regulation"/>
</dbReference>
<dbReference type="InterPro" id="IPR038528">
    <property type="entry name" value="TEL2_C_sf"/>
</dbReference>
<dbReference type="AlphaFoldDB" id="A0A8H7S879"/>
<dbReference type="GO" id="GO:0005829">
    <property type="term" value="C:cytosol"/>
    <property type="evidence" value="ECO:0007669"/>
    <property type="project" value="TreeGrafter"/>
</dbReference>